<feature type="compositionally biased region" description="Basic and acidic residues" evidence="1">
    <location>
        <begin position="497"/>
        <end position="507"/>
    </location>
</feature>
<dbReference type="PANTHER" id="PTHR35391:SF7">
    <property type="entry name" value="C2H2-TYPE DOMAIN-CONTAINING PROTEIN"/>
    <property type="match status" value="1"/>
</dbReference>
<reference evidence="2 3" key="1">
    <citation type="submission" date="2018-06" db="EMBL/GenBank/DDBJ databases">
        <title>Genome analysis of cellulolytic fungus Trichoderma lentiforme CFAM-422.</title>
        <authorList>
            <person name="Steindorff A.S."/>
            <person name="Formighieri E.F."/>
            <person name="Midorikawa G.E.O."/>
            <person name="Tamietti M.S."/>
            <person name="Ramos E.Z."/>
            <person name="Silva A.S."/>
            <person name="Bon E.P.S."/>
            <person name="Mendes T.D."/>
            <person name="Damaso M.C.T."/>
            <person name="Favaro L.C.L."/>
        </authorList>
    </citation>
    <scope>NUCLEOTIDE SEQUENCE [LARGE SCALE GENOMIC DNA]</scope>
    <source>
        <strain evidence="2 3">CFAM-422</strain>
    </source>
</reference>
<dbReference type="EMBL" id="QLNT01000017">
    <property type="protein sequence ID" value="KAF3066101.1"/>
    <property type="molecule type" value="Genomic_DNA"/>
</dbReference>
<comment type="caution">
    <text evidence="2">The sequence shown here is derived from an EMBL/GenBank/DDBJ whole genome shotgun (WGS) entry which is preliminary data.</text>
</comment>
<proteinExistence type="predicted"/>
<dbReference type="AlphaFoldDB" id="A0A9P4XA84"/>
<gene>
    <name evidence="2" type="ORF">CFAM422_009245</name>
</gene>
<sequence>MDGPNAWPDIYSAALDCDLLFDECLTQIPEPSTIGLLNESAATFGRLARDHQARFQAWASYLGVFAEEDVCLDRRLSKSKDVQIMIIQISDDSTRSIAPIRETELHIQQSAPSIDNIAGDLRQTQESVEGSIDRLHRLGVIIRQSSTASLISRVRAFSEKRSDSSLEEMSFLMIKFLYPMASLNLQRLLSRSILERHFNIQYRGEHQQRLAARRMPHKKVDNGSQEVLRPITRKDYVDEAADVVHDKSEKGTDTMLSKSGTKPSTLQTQEFQRKLNQEKPLKALSVVSKTSSVPIGDINYPRPPKSHGEHGWTKCDWCFESYPHDKFQDAKWWRYFFKYICARRHVDHDLRPYVCLVNTCSESLDAFDRFTPWIEHMEKHHSPNWIGTINCRAMWRCDIEHESPILFEDEASLKGHIREHHEETFTDSQIERIARRSSIRIPGSKDVCPLCGFDSSGALLDADKSNHPQHSSRIKRKRRTQTKVNTSVQAKRKKVHFHDEGGRRDRGSTSSSESESELASGTGTESVPSQLKDQLRRKHLSRHIATHLKALSFMSLSLKNFQGQLETEDQDLASEDRLGDENENDEPSGLDTELDAMSLNFEDTPAILDSEIPAMFTSPHETLSRLEDGPVSPTFDGSEFHHNILNQPADAPADAPATPIFTRPEFLHDILHRPEDPPDSPTSTRSSFLDDILRLTEKFIPRSPIETDFIALVNALVLEYRQGGFIPGGTSERISCPWVYSVTREDIEECRGFLVSRSADAISNVATLGGRIM</sequence>
<evidence type="ECO:0000256" key="1">
    <source>
        <dbReference type="SAM" id="MobiDB-lite"/>
    </source>
</evidence>
<dbReference type="Proteomes" id="UP000801864">
    <property type="component" value="Unassembled WGS sequence"/>
</dbReference>
<dbReference type="PANTHER" id="PTHR35391">
    <property type="entry name" value="C2H2-TYPE DOMAIN-CONTAINING PROTEIN-RELATED"/>
    <property type="match status" value="1"/>
</dbReference>
<keyword evidence="3" id="KW-1185">Reference proteome</keyword>
<feature type="compositionally biased region" description="Basic residues" evidence="1">
    <location>
        <begin position="470"/>
        <end position="481"/>
    </location>
</feature>
<evidence type="ECO:0000313" key="2">
    <source>
        <dbReference type="EMBL" id="KAF3066101.1"/>
    </source>
</evidence>
<evidence type="ECO:0000313" key="3">
    <source>
        <dbReference type="Proteomes" id="UP000801864"/>
    </source>
</evidence>
<organism evidence="2 3">
    <name type="scientific">Trichoderma lentiforme</name>
    <dbReference type="NCBI Taxonomy" id="1567552"/>
    <lineage>
        <taxon>Eukaryota</taxon>
        <taxon>Fungi</taxon>
        <taxon>Dikarya</taxon>
        <taxon>Ascomycota</taxon>
        <taxon>Pezizomycotina</taxon>
        <taxon>Sordariomycetes</taxon>
        <taxon>Hypocreomycetidae</taxon>
        <taxon>Hypocreales</taxon>
        <taxon>Hypocreaceae</taxon>
        <taxon>Trichoderma</taxon>
    </lineage>
</organism>
<accession>A0A9P4XA84</accession>
<feature type="region of interest" description="Disordered" evidence="1">
    <location>
        <begin position="459"/>
        <end position="538"/>
    </location>
</feature>
<feature type="compositionally biased region" description="Low complexity" evidence="1">
    <location>
        <begin position="508"/>
        <end position="526"/>
    </location>
</feature>
<protein>
    <submittedName>
        <fullName evidence="2">Uncharacterized protein</fullName>
    </submittedName>
</protein>
<name>A0A9P4XA84_9HYPO</name>